<name>A0AA40EJG5_9PEZI</name>
<dbReference type="InterPro" id="IPR011332">
    <property type="entry name" value="Ribosomal_zn-bd"/>
</dbReference>
<dbReference type="PANTHER" id="PTHR21026">
    <property type="entry name" value="39S RIBOSOMAL PROTEIN L32, MITOCHONDRIAL"/>
    <property type="match status" value="1"/>
</dbReference>
<dbReference type="AlphaFoldDB" id="A0AA40EJG5"/>
<organism evidence="8 9">
    <name type="scientific">Schizothecium vesticola</name>
    <dbReference type="NCBI Taxonomy" id="314040"/>
    <lineage>
        <taxon>Eukaryota</taxon>
        <taxon>Fungi</taxon>
        <taxon>Dikarya</taxon>
        <taxon>Ascomycota</taxon>
        <taxon>Pezizomycotina</taxon>
        <taxon>Sordariomycetes</taxon>
        <taxon>Sordariomycetidae</taxon>
        <taxon>Sordariales</taxon>
        <taxon>Schizotheciaceae</taxon>
        <taxon>Schizothecium</taxon>
    </lineage>
</organism>
<evidence type="ECO:0000256" key="5">
    <source>
        <dbReference type="ARBA" id="ARBA00023128"/>
    </source>
</evidence>
<gene>
    <name evidence="8" type="ORF">B0T18DRAFT_418025</name>
</gene>
<dbReference type="InterPro" id="IPR002677">
    <property type="entry name" value="Ribosomal_bL32"/>
</dbReference>
<dbReference type="InterPro" id="IPR051991">
    <property type="entry name" value="Mitoribosomal_protein_bL32"/>
</dbReference>
<evidence type="ECO:0000256" key="7">
    <source>
        <dbReference type="ARBA" id="ARBA00039935"/>
    </source>
</evidence>
<evidence type="ECO:0000256" key="6">
    <source>
        <dbReference type="ARBA" id="ARBA00023274"/>
    </source>
</evidence>
<comment type="caution">
    <text evidence="8">The sequence shown here is derived from an EMBL/GenBank/DDBJ whole genome shotgun (WGS) entry which is preliminary data.</text>
</comment>
<keyword evidence="3" id="KW-0809">Transit peptide</keyword>
<keyword evidence="4" id="KW-0689">Ribosomal protein</keyword>
<evidence type="ECO:0000256" key="4">
    <source>
        <dbReference type="ARBA" id="ARBA00022980"/>
    </source>
</evidence>
<keyword evidence="5" id="KW-0496">Mitochondrion</keyword>
<dbReference type="GO" id="GO:0003735">
    <property type="term" value="F:structural constituent of ribosome"/>
    <property type="evidence" value="ECO:0007669"/>
    <property type="project" value="InterPro"/>
</dbReference>
<evidence type="ECO:0000313" key="9">
    <source>
        <dbReference type="Proteomes" id="UP001172155"/>
    </source>
</evidence>
<proteinExistence type="inferred from homology"/>
<accession>A0AA40EJG5</accession>
<evidence type="ECO:0000256" key="2">
    <source>
        <dbReference type="ARBA" id="ARBA00008560"/>
    </source>
</evidence>
<dbReference type="GO" id="GO:0005762">
    <property type="term" value="C:mitochondrial large ribosomal subunit"/>
    <property type="evidence" value="ECO:0007669"/>
    <property type="project" value="TreeGrafter"/>
</dbReference>
<dbReference type="Proteomes" id="UP001172155">
    <property type="component" value="Unassembled WGS sequence"/>
</dbReference>
<evidence type="ECO:0000313" key="8">
    <source>
        <dbReference type="EMBL" id="KAK0740467.1"/>
    </source>
</evidence>
<keyword evidence="9" id="KW-1185">Reference proteome</keyword>
<comment type="subcellular location">
    <subcellularLocation>
        <location evidence="1">Mitochondrion</location>
    </subcellularLocation>
</comment>
<comment type="similarity">
    <text evidence="2">Belongs to the bacterial ribosomal protein bL32 family.</text>
</comment>
<protein>
    <recommendedName>
        <fullName evidence="7">Large ribosomal subunit protein bL32m</fullName>
    </recommendedName>
</protein>
<dbReference type="NCBIfam" id="TIGR01031">
    <property type="entry name" value="rpmF_bact"/>
    <property type="match status" value="1"/>
</dbReference>
<keyword evidence="6" id="KW-0687">Ribonucleoprotein</keyword>
<dbReference type="SUPFAM" id="SSF57829">
    <property type="entry name" value="Zn-binding ribosomal proteins"/>
    <property type="match status" value="1"/>
</dbReference>
<reference evidence="8" key="1">
    <citation type="submission" date="2023-06" db="EMBL/GenBank/DDBJ databases">
        <title>Genome-scale phylogeny and comparative genomics of the fungal order Sordariales.</title>
        <authorList>
            <consortium name="Lawrence Berkeley National Laboratory"/>
            <person name="Hensen N."/>
            <person name="Bonometti L."/>
            <person name="Westerberg I."/>
            <person name="Brannstrom I.O."/>
            <person name="Guillou S."/>
            <person name="Cros-Aarteil S."/>
            <person name="Calhoun S."/>
            <person name="Haridas S."/>
            <person name="Kuo A."/>
            <person name="Mondo S."/>
            <person name="Pangilinan J."/>
            <person name="Riley R."/>
            <person name="LaButti K."/>
            <person name="Andreopoulos B."/>
            <person name="Lipzen A."/>
            <person name="Chen C."/>
            <person name="Yanf M."/>
            <person name="Daum C."/>
            <person name="Ng V."/>
            <person name="Clum A."/>
            <person name="Steindorff A."/>
            <person name="Ohm R."/>
            <person name="Martin F."/>
            <person name="Silar P."/>
            <person name="Natvig D."/>
            <person name="Lalanne C."/>
            <person name="Gautier V."/>
            <person name="Ament-velasquez S.L."/>
            <person name="Kruys A."/>
            <person name="Hutchinson M.I."/>
            <person name="Powell A.J."/>
            <person name="Barry K."/>
            <person name="Miller A.N."/>
            <person name="Grigoriev I.V."/>
            <person name="Debuchy R."/>
            <person name="Gladieux P."/>
            <person name="Thoren M.H."/>
            <person name="Johannesson H."/>
        </authorList>
    </citation>
    <scope>NUCLEOTIDE SEQUENCE</scope>
    <source>
        <strain evidence="8">SMH3187-1</strain>
    </source>
</reference>
<dbReference type="PANTHER" id="PTHR21026:SF2">
    <property type="entry name" value="LARGE RIBOSOMAL SUBUNIT PROTEIN BL32M"/>
    <property type="match status" value="1"/>
</dbReference>
<evidence type="ECO:0000256" key="3">
    <source>
        <dbReference type="ARBA" id="ARBA00022946"/>
    </source>
</evidence>
<dbReference type="Pfam" id="PF01783">
    <property type="entry name" value="Ribosomal_L32p"/>
    <property type="match status" value="1"/>
</dbReference>
<sequence length="143" mass="15868">MAMATPAMRMAFMGSSILPRLLSPTLFSAYRIRQIPFRRISLPFLPSLSLDIPAGFQLGLPSIPSLLEGIWEGILKAVPKKKTSHSKKRHRQMAGKALKDVTELCKCPACGETKKMHHLCPKCLSKIQEMLHREANGSNATTK</sequence>
<dbReference type="EMBL" id="JAUKUD010000006">
    <property type="protein sequence ID" value="KAK0740467.1"/>
    <property type="molecule type" value="Genomic_DNA"/>
</dbReference>
<evidence type="ECO:0000256" key="1">
    <source>
        <dbReference type="ARBA" id="ARBA00004173"/>
    </source>
</evidence>
<dbReference type="GO" id="GO:0006412">
    <property type="term" value="P:translation"/>
    <property type="evidence" value="ECO:0007669"/>
    <property type="project" value="InterPro"/>
</dbReference>